<dbReference type="EMBL" id="JADWDJ010000017">
    <property type="protein sequence ID" value="KAG5267182.1"/>
    <property type="molecule type" value="Genomic_DNA"/>
</dbReference>
<accession>A0AAV6FZH0</accession>
<dbReference type="InterPro" id="IPR036179">
    <property type="entry name" value="Ig-like_dom_sf"/>
</dbReference>
<reference evidence="2 3" key="1">
    <citation type="submission" date="2020-10" db="EMBL/GenBank/DDBJ databases">
        <title>Chromosome-scale genome assembly of the Allis shad, Alosa alosa.</title>
        <authorList>
            <person name="Margot Z."/>
            <person name="Christophe K."/>
            <person name="Cabau C."/>
            <person name="Louis A."/>
            <person name="Berthelot C."/>
            <person name="Parey E."/>
            <person name="Roest Crollius H."/>
            <person name="Montfort J."/>
            <person name="Robinson-Rechavi M."/>
            <person name="Bucao C."/>
            <person name="Bouchez O."/>
            <person name="Gislard M."/>
            <person name="Lluch J."/>
            <person name="Milhes M."/>
            <person name="Lampietro C."/>
            <person name="Lopez Roques C."/>
            <person name="Donnadieu C."/>
            <person name="Braasch I."/>
            <person name="Desvignes T."/>
            <person name="Postlethwait J."/>
            <person name="Bobe J."/>
            <person name="Guiguen Y."/>
        </authorList>
    </citation>
    <scope>NUCLEOTIDE SEQUENCE [LARGE SCALE GENOMIC DNA]</scope>
    <source>
        <strain evidence="2">M-15738</strain>
        <tissue evidence="2">Blood</tissue>
    </source>
</reference>
<proteinExistence type="predicted"/>
<dbReference type="Gene3D" id="2.60.40.10">
    <property type="entry name" value="Immunoglobulins"/>
    <property type="match status" value="1"/>
</dbReference>
<dbReference type="InterPro" id="IPR013783">
    <property type="entry name" value="Ig-like_fold"/>
</dbReference>
<dbReference type="AlphaFoldDB" id="A0AAV6FZH0"/>
<protein>
    <recommendedName>
        <fullName evidence="4">Ig-like domain-containing protein</fullName>
    </recommendedName>
</protein>
<feature type="region of interest" description="Disordered" evidence="1">
    <location>
        <begin position="81"/>
        <end position="102"/>
    </location>
</feature>
<dbReference type="Proteomes" id="UP000823561">
    <property type="component" value="Chromosome 17"/>
</dbReference>
<comment type="caution">
    <text evidence="2">The sequence shown here is derived from an EMBL/GenBank/DDBJ whole genome shotgun (WGS) entry which is preliminary data.</text>
</comment>
<organism evidence="2 3">
    <name type="scientific">Alosa alosa</name>
    <name type="common">allis shad</name>
    <dbReference type="NCBI Taxonomy" id="278164"/>
    <lineage>
        <taxon>Eukaryota</taxon>
        <taxon>Metazoa</taxon>
        <taxon>Chordata</taxon>
        <taxon>Craniata</taxon>
        <taxon>Vertebrata</taxon>
        <taxon>Euteleostomi</taxon>
        <taxon>Actinopterygii</taxon>
        <taxon>Neopterygii</taxon>
        <taxon>Teleostei</taxon>
        <taxon>Clupei</taxon>
        <taxon>Clupeiformes</taxon>
        <taxon>Clupeoidei</taxon>
        <taxon>Clupeidae</taxon>
        <taxon>Alosa</taxon>
    </lineage>
</organism>
<keyword evidence="3" id="KW-1185">Reference proteome</keyword>
<name>A0AAV6FZH0_9TELE</name>
<evidence type="ECO:0008006" key="4">
    <source>
        <dbReference type="Google" id="ProtNLM"/>
    </source>
</evidence>
<evidence type="ECO:0000313" key="2">
    <source>
        <dbReference type="EMBL" id="KAG5267182.1"/>
    </source>
</evidence>
<evidence type="ECO:0000256" key="1">
    <source>
        <dbReference type="SAM" id="MobiDB-lite"/>
    </source>
</evidence>
<evidence type="ECO:0000313" key="3">
    <source>
        <dbReference type="Proteomes" id="UP000823561"/>
    </source>
</evidence>
<gene>
    <name evidence="2" type="ORF">AALO_G00218910</name>
</gene>
<sequence length="102" mass="10883">MLTSQSLSREEVFVQRLYESVSLWWTFGGGTRLEIGGDTRPKLTVLPPLHTSGTSATVMCLANGGFPSDWALELEGVRGAAGAGDTSVFGPQKDGLYSWSST</sequence>
<dbReference type="SUPFAM" id="SSF48726">
    <property type="entry name" value="Immunoglobulin"/>
    <property type="match status" value="1"/>
</dbReference>